<dbReference type="KEGG" id="ela:UCREL1_7604"/>
<feature type="compositionally biased region" description="Basic and acidic residues" evidence="1">
    <location>
        <begin position="559"/>
        <end position="570"/>
    </location>
</feature>
<organism evidence="2 3">
    <name type="scientific">Eutypa lata (strain UCR-EL1)</name>
    <name type="common">Grapevine dieback disease fungus</name>
    <name type="synonym">Eutypa armeniacae</name>
    <dbReference type="NCBI Taxonomy" id="1287681"/>
    <lineage>
        <taxon>Eukaryota</taxon>
        <taxon>Fungi</taxon>
        <taxon>Dikarya</taxon>
        <taxon>Ascomycota</taxon>
        <taxon>Pezizomycotina</taxon>
        <taxon>Sordariomycetes</taxon>
        <taxon>Xylariomycetidae</taxon>
        <taxon>Xylariales</taxon>
        <taxon>Diatrypaceae</taxon>
        <taxon>Eutypa</taxon>
    </lineage>
</organism>
<proteinExistence type="predicted"/>
<dbReference type="AlphaFoldDB" id="M7TFC6"/>
<evidence type="ECO:0000256" key="1">
    <source>
        <dbReference type="SAM" id="MobiDB-lite"/>
    </source>
</evidence>
<dbReference type="Proteomes" id="UP000012174">
    <property type="component" value="Unassembled WGS sequence"/>
</dbReference>
<evidence type="ECO:0000313" key="3">
    <source>
        <dbReference type="Proteomes" id="UP000012174"/>
    </source>
</evidence>
<dbReference type="HOGENOM" id="CLU_030580_0_0_1"/>
<dbReference type="EMBL" id="KB706867">
    <property type="protein sequence ID" value="EMR65420.1"/>
    <property type="molecule type" value="Genomic_DNA"/>
</dbReference>
<gene>
    <name evidence="2" type="ORF">UCREL1_7604</name>
</gene>
<feature type="compositionally biased region" description="Low complexity" evidence="1">
    <location>
        <begin position="616"/>
        <end position="628"/>
    </location>
</feature>
<protein>
    <submittedName>
        <fullName evidence="2">Uncharacterized protein</fullName>
    </submittedName>
</protein>
<dbReference type="OrthoDB" id="2152029at2759"/>
<feature type="compositionally biased region" description="Acidic residues" evidence="1">
    <location>
        <begin position="571"/>
        <end position="581"/>
    </location>
</feature>
<dbReference type="eggNOG" id="ENOG502QU1V">
    <property type="taxonomic scope" value="Eukaryota"/>
</dbReference>
<feature type="region of interest" description="Disordered" evidence="1">
    <location>
        <begin position="597"/>
        <end position="647"/>
    </location>
</feature>
<feature type="region of interest" description="Disordered" evidence="1">
    <location>
        <begin position="540"/>
        <end position="581"/>
    </location>
</feature>
<keyword evidence="3" id="KW-1185">Reference proteome</keyword>
<name>M7TFC6_EUTLA</name>
<evidence type="ECO:0000313" key="2">
    <source>
        <dbReference type="EMBL" id="EMR65420.1"/>
    </source>
</evidence>
<accession>M7TFC6</accession>
<reference evidence="3" key="1">
    <citation type="journal article" date="2013" name="Genome Announc.">
        <title>Draft genome sequence of the grapevine dieback fungus Eutypa lata UCR-EL1.</title>
        <authorList>
            <person name="Blanco-Ulate B."/>
            <person name="Rolshausen P.E."/>
            <person name="Cantu D."/>
        </authorList>
    </citation>
    <scope>NUCLEOTIDE SEQUENCE [LARGE SCALE GENOMIC DNA]</scope>
    <source>
        <strain evidence="3">UCR-EL1</strain>
    </source>
</reference>
<sequence length="647" mass="73592">MSHPNSNNSPKETKHVPLVRYGQHNYYIVGDPYGIKTAHSGNVAHIEDESRADAFPKFDPDNFTLADEDWTDSTSAFLSNLCTSFKDETLDHYKDVVIMTDIETEKVVDLTHDDLTVRVVTMKDVSINDSKSYYNTERARLTELQTNAAMAQVEPEMGRSVENFMMAEAINSDKAPKMPVYLVTPKRPTGGTNKGKWYKQMRINTNKSFWLDHDREGRDLLRELAKSPTPNTQATIEVIVKEDRSHSSDSFYQHHRDAAAAAVDDPPIYERIDKDIYVVLDRESNVVLCSVSQLFQRFFGAPLFDKVAGAAKQWAGFPLLPQPHTQRHMVDELMRRQHPELDMELATTPQELQERAMCIVHYGTWAEQGHTNPKHVYLTPDTQLLMGWTERRMRVNQPEKAFRDFKVGVLGLSAEISRFLIRHLAPKEYQDCLETFQGLPKSKRMAVSRPNWATLFVLGINSFTQRHRDENDIRNGLSSLVPMGNYTGGDLFFPQLAIRLRYQPGDCVIFRGRELEHFVGDWEGYRLFVAATNHQPVRNWVDRRTGRAPALPSDPIPGKIKDDNDNKDGSGDDEGEDEYVEGEDRYVICVEQCLDPEEAPEGGWTANELHGPGDWSSGRDTSSSDSTGMQERRENTTVEQDDTSSVV</sequence>
<dbReference type="Gene3D" id="3.60.130.30">
    <property type="match status" value="1"/>
</dbReference>